<organism evidence="2">
    <name type="scientific">Desulfatirhabdium butyrativorans</name>
    <dbReference type="NCBI Taxonomy" id="340467"/>
    <lineage>
        <taxon>Bacteria</taxon>
        <taxon>Pseudomonadati</taxon>
        <taxon>Thermodesulfobacteriota</taxon>
        <taxon>Desulfobacteria</taxon>
        <taxon>Desulfobacterales</taxon>
        <taxon>Desulfatirhabdiaceae</taxon>
        <taxon>Desulfatirhabdium</taxon>
    </lineage>
</organism>
<proteinExistence type="predicted"/>
<reference evidence="2" key="1">
    <citation type="journal article" date="2020" name="mSystems">
        <title>Genome- and Community-Level Interaction Insights into Carbon Utilization and Element Cycling Functions of Hydrothermarchaeota in Hydrothermal Sediment.</title>
        <authorList>
            <person name="Zhou Z."/>
            <person name="Liu Y."/>
            <person name="Xu W."/>
            <person name="Pan J."/>
            <person name="Luo Z.H."/>
            <person name="Li M."/>
        </authorList>
    </citation>
    <scope>NUCLEOTIDE SEQUENCE [LARGE SCALE GENOMIC DNA]</scope>
    <source>
        <strain evidence="2">SpSt-477</strain>
    </source>
</reference>
<name>A0A7C4RUD9_9BACT</name>
<evidence type="ECO:0008006" key="3">
    <source>
        <dbReference type="Google" id="ProtNLM"/>
    </source>
</evidence>
<evidence type="ECO:0000313" key="2">
    <source>
        <dbReference type="EMBL" id="HGU34464.1"/>
    </source>
</evidence>
<dbReference type="AlphaFoldDB" id="A0A7C4RUD9"/>
<feature type="transmembrane region" description="Helical" evidence="1">
    <location>
        <begin position="12"/>
        <end position="32"/>
    </location>
</feature>
<keyword evidence="1" id="KW-1133">Transmembrane helix</keyword>
<comment type="caution">
    <text evidence="2">The sequence shown here is derived from an EMBL/GenBank/DDBJ whole genome shotgun (WGS) entry which is preliminary data.</text>
</comment>
<accession>A0A7C4RUD9</accession>
<evidence type="ECO:0000256" key="1">
    <source>
        <dbReference type="SAM" id="Phobius"/>
    </source>
</evidence>
<dbReference type="EMBL" id="DSUH01000380">
    <property type="protein sequence ID" value="HGU34464.1"/>
    <property type="molecule type" value="Genomic_DNA"/>
</dbReference>
<keyword evidence="1" id="KW-0812">Transmembrane</keyword>
<feature type="transmembrane region" description="Helical" evidence="1">
    <location>
        <begin position="225"/>
        <end position="245"/>
    </location>
</feature>
<feature type="transmembrane region" description="Helical" evidence="1">
    <location>
        <begin position="89"/>
        <end position="109"/>
    </location>
</feature>
<protein>
    <recommendedName>
        <fullName evidence="3">Glycosyltransferase RgtA/B/C/D-like domain-containing protein</fullName>
    </recommendedName>
</protein>
<feature type="transmembrane region" description="Helical" evidence="1">
    <location>
        <begin position="313"/>
        <end position="333"/>
    </location>
</feature>
<sequence>MVHRNSAALQRLSRFLMLAWWCLLVLVLIRLASLFSSFTIDDAFITFTYSRNLVLGNGLVFTAGERAEATSSLLWALLLVPFEAWMKDGAVIGSKLLGGIGMVTALVLGGRLIRKHRCAGATADRRQADAALLLFSTLCVFSAPLVQWSFYGMEHGGVAALLMIGVFLFDREMRSGSGWASAIAVFFLETIRPEGFLSIFVFCVFRTGLSIRRTGSWKCWKDGWWVRWILVLSALLLGYELYGFIHFGHLFPNTAAAKAGDISWEKIHEGIYYFSTTAGRMYLGMIGILGMWMGCRMVPFLSMRNKEPLSHALVLDGLIYALVFTQIVFIVLVGGDWMINFRFLSHIVPLIALLWVRMSSGIDDVHRNTFLQPESATERSDFWNTVRFPVGFVRHPGFQVVFLMLYLVCQVQAGTTGYAWAERLEISEERVLKGTALLLESWRKSPEDMVACSDVGRMGYYYKGRVYDWWGLATEEVARSGQARGKIDPKTVLRHKPRFIVLYSNERRLGADTMQRDMARHSRAFFRDPEFQAAYVAVAPFFFWEDRWHIVFERVVSAEASSG</sequence>
<gene>
    <name evidence="2" type="ORF">ENS29_16695</name>
</gene>
<feature type="transmembrane region" description="Helical" evidence="1">
    <location>
        <begin position="281"/>
        <end position="301"/>
    </location>
</feature>
<feature type="transmembrane region" description="Helical" evidence="1">
    <location>
        <begin position="179"/>
        <end position="205"/>
    </location>
</feature>
<feature type="transmembrane region" description="Helical" evidence="1">
    <location>
        <begin position="130"/>
        <end position="151"/>
    </location>
</feature>
<keyword evidence="1" id="KW-0472">Membrane</keyword>